<dbReference type="InterPro" id="IPR036812">
    <property type="entry name" value="NAD(P)_OxRdtase_dom_sf"/>
</dbReference>
<keyword evidence="3" id="KW-1185">Reference proteome</keyword>
<dbReference type="EMBL" id="RPFL01000005">
    <property type="protein sequence ID" value="RPD89787.1"/>
    <property type="molecule type" value="Genomic_DNA"/>
</dbReference>
<comment type="caution">
    <text evidence="2">The sequence shown here is derived from an EMBL/GenBank/DDBJ whole genome shotgun (WGS) entry which is preliminary data.</text>
</comment>
<dbReference type="AlphaFoldDB" id="A0A3N4N6K9"/>
<evidence type="ECO:0000313" key="2">
    <source>
        <dbReference type="EMBL" id="RPD89787.1"/>
    </source>
</evidence>
<reference evidence="2 3" key="1">
    <citation type="submission" date="2018-11" db="EMBL/GenBank/DDBJ databases">
        <title>Neisseria weixii sp. nov. isolated from the rectal contents of plateau pika (Ochotona cruzoniae).</title>
        <authorList>
            <person name="Zhang G."/>
        </authorList>
    </citation>
    <scope>NUCLEOTIDE SEQUENCE [LARGE SCALE GENOMIC DNA]</scope>
    <source>
        <strain evidence="2 3">10009</strain>
    </source>
</reference>
<feature type="domain" description="NADP-dependent oxidoreductase" evidence="1">
    <location>
        <begin position="15"/>
        <end position="287"/>
    </location>
</feature>
<evidence type="ECO:0000259" key="1">
    <source>
        <dbReference type="Pfam" id="PF00248"/>
    </source>
</evidence>
<sequence length="300" mass="33709">MHYYTINQDLSMSRLVHGYWRAHEWQLDAQGYVKLIHEVLDLGINTFDHAACYGGFINEGQFGGALKLEKSLRDQMTIVSKCGISFPNEAMPHMKSKHYDNSAEHIIWSAERSVKELNCGHLDLLLMHRPSPCLNPEEVAAAFDNLHSRGLVRYFGVSNYSAQKFNMLQSYINQTLATNQIEVSPLHIAPFEDGSLDYLLEKRVKPMAWSPLAGGALFDDGDERSQRVARALLQAGEAYNETRIDTLAYAWLLNHPSGMMPIVGSGKIERVKNAADALTIRFSEEAWINVYSAALGHEVP</sequence>
<dbReference type="Gene3D" id="3.20.20.100">
    <property type="entry name" value="NADP-dependent oxidoreductase domain"/>
    <property type="match status" value="1"/>
</dbReference>
<dbReference type="InterPro" id="IPR050523">
    <property type="entry name" value="AKR_Detox_Biosynth"/>
</dbReference>
<dbReference type="Proteomes" id="UP000272412">
    <property type="component" value="Unassembled WGS sequence"/>
</dbReference>
<proteinExistence type="predicted"/>
<dbReference type="PANTHER" id="PTHR43364">
    <property type="entry name" value="NADH-SPECIFIC METHYLGLYOXAL REDUCTASE-RELATED"/>
    <property type="match status" value="1"/>
</dbReference>
<dbReference type="CDD" id="cd19092">
    <property type="entry name" value="AKR_BsYcsN_EcYdhF-like"/>
    <property type="match status" value="1"/>
</dbReference>
<dbReference type="SUPFAM" id="SSF51430">
    <property type="entry name" value="NAD(P)-linked oxidoreductase"/>
    <property type="match status" value="1"/>
</dbReference>
<dbReference type="Pfam" id="PF00248">
    <property type="entry name" value="Aldo_ket_red"/>
    <property type="match status" value="1"/>
</dbReference>
<name>A0A3N4N6K9_9NEIS</name>
<dbReference type="InterPro" id="IPR023210">
    <property type="entry name" value="NADP_OxRdtase_dom"/>
</dbReference>
<dbReference type="OrthoDB" id="9768793at2"/>
<gene>
    <name evidence="2" type="ORF">EGK74_03110</name>
</gene>
<protein>
    <submittedName>
        <fullName evidence="2">Oxidoreductase</fullName>
    </submittedName>
</protein>
<dbReference type="PANTHER" id="PTHR43364:SF1">
    <property type="entry name" value="OXIDOREDUCTASE YDHF"/>
    <property type="match status" value="1"/>
</dbReference>
<accession>A0A3N4N6K9</accession>
<organism evidence="2 3">
    <name type="scientific">Neisseria weixii</name>
    <dbReference type="NCBI Taxonomy" id="1853276"/>
    <lineage>
        <taxon>Bacteria</taxon>
        <taxon>Pseudomonadati</taxon>
        <taxon>Pseudomonadota</taxon>
        <taxon>Betaproteobacteria</taxon>
        <taxon>Neisseriales</taxon>
        <taxon>Neisseriaceae</taxon>
        <taxon>Neisseria</taxon>
    </lineage>
</organism>
<dbReference type="RefSeq" id="WP_123803871.1">
    <property type="nucleotide sequence ID" value="NZ_RPFL01000005.1"/>
</dbReference>
<dbReference type="GO" id="GO:0005829">
    <property type="term" value="C:cytosol"/>
    <property type="evidence" value="ECO:0007669"/>
    <property type="project" value="TreeGrafter"/>
</dbReference>
<evidence type="ECO:0000313" key="3">
    <source>
        <dbReference type="Proteomes" id="UP000272412"/>
    </source>
</evidence>